<accession>A0AAD5S338</accession>
<proteinExistence type="predicted"/>
<reference evidence="1" key="1">
    <citation type="submission" date="2020-05" db="EMBL/GenBank/DDBJ databases">
        <title>Phylogenomic resolution of chytrid fungi.</title>
        <authorList>
            <person name="Stajich J.E."/>
            <person name="Amses K."/>
            <person name="Simmons R."/>
            <person name="Seto K."/>
            <person name="Myers J."/>
            <person name="Bonds A."/>
            <person name="Quandt C.A."/>
            <person name="Barry K."/>
            <person name="Liu P."/>
            <person name="Grigoriev I."/>
            <person name="Longcore J.E."/>
            <person name="James T.Y."/>
        </authorList>
    </citation>
    <scope>NUCLEOTIDE SEQUENCE</scope>
    <source>
        <strain evidence="1">JEL0318</strain>
    </source>
</reference>
<protein>
    <submittedName>
        <fullName evidence="1">Uncharacterized protein</fullName>
    </submittedName>
</protein>
<dbReference type="Proteomes" id="UP001212841">
    <property type="component" value="Unassembled WGS sequence"/>
</dbReference>
<sequence length="664" mass="73497">MLNAKYFFETPAPALSEKSWIRHSLEGTVFAEASDIRESVTSLDSIWLKEVAGAKDLTFFRARVDKAKKLDALMLRGTMPKESLNKLIKEYKDTNFSLASAKRKSSQITGSDAEVGAAALLHALDASVTCFNTINGIGKIVKQRKLSHGAELFVQSPPTSPLKRGTSTPQTTTEAVTIPNNGEFGDCLTALSSAFRNHVDQKRKSRPPFFAGRYNRLIKSCRSLRASITHSDQEIFSPWSTDIIMLTELTKAEMLLRLMDDEDPFFGETGSKVERDYVFVMQSIAATKDTKPEIVRRLLESIKVPEVLGKDADGVTVADDSLSSISPLPLHQILPVVEDVVNDVQDAIVNFIRKKRVLKRQLRDNGNDRSILAYYSVFWDRESVESTNEHNKDAWKLRFQKEFELEHGVVIGGVGAFAYLWQERHMMWKDELDSGRNRAVITLFEIVGFLLSLAEVGKACGAADSSKGVTESCLDDSYAKIEVIIRLFMSGATFFDNVENADVVVESSVSEGSDTESEAEKMAVEGGRRAGKGKAAGDAVGEADYNKGFVQSVIAALKAKRYICYFGNKFTQLGDETDIETKVPIVPLIMPNGEGAVAVLVHENKEYLTTGLVEPFVEKLESFVSRIDRHLEVEKLDVVKVEAIGEARGAVRKLLLERATKPTA</sequence>
<organism evidence="1 2">
    <name type="scientific">Rhizophlyctis rosea</name>
    <dbReference type="NCBI Taxonomy" id="64517"/>
    <lineage>
        <taxon>Eukaryota</taxon>
        <taxon>Fungi</taxon>
        <taxon>Fungi incertae sedis</taxon>
        <taxon>Chytridiomycota</taxon>
        <taxon>Chytridiomycota incertae sedis</taxon>
        <taxon>Chytridiomycetes</taxon>
        <taxon>Rhizophlyctidales</taxon>
        <taxon>Rhizophlyctidaceae</taxon>
        <taxon>Rhizophlyctis</taxon>
    </lineage>
</organism>
<evidence type="ECO:0000313" key="2">
    <source>
        <dbReference type="Proteomes" id="UP001212841"/>
    </source>
</evidence>
<dbReference type="AlphaFoldDB" id="A0AAD5S338"/>
<gene>
    <name evidence="1" type="ORF">HK097_002689</name>
</gene>
<evidence type="ECO:0000313" key="1">
    <source>
        <dbReference type="EMBL" id="KAJ3039972.1"/>
    </source>
</evidence>
<name>A0AAD5S338_9FUNG</name>
<comment type="caution">
    <text evidence="1">The sequence shown here is derived from an EMBL/GenBank/DDBJ whole genome shotgun (WGS) entry which is preliminary data.</text>
</comment>
<dbReference type="EMBL" id="JADGJD010001593">
    <property type="protein sequence ID" value="KAJ3039972.1"/>
    <property type="molecule type" value="Genomic_DNA"/>
</dbReference>
<keyword evidence="2" id="KW-1185">Reference proteome</keyword>